<accession>A0A7S1HYV2</accession>
<feature type="compositionally biased region" description="Gly residues" evidence="1">
    <location>
        <begin position="1"/>
        <end position="10"/>
    </location>
</feature>
<sequence length="107" mass="11364">MGPGIKGCGGVRLAPSPTAAPPAMNHGTALRTALQLFHWPWSGMTDANQHQLTSLHMQRHPPVWVCRGRWATLGGGACPAPSVGREGETPVGMGQPKEGEGGHRRWL</sequence>
<proteinExistence type="predicted"/>
<feature type="compositionally biased region" description="Basic and acidic residues" evidence="1">
    <location>
        <begin position="97"/>
        <end position="107"/>
    </location>
</feature>
<name>A0A7S1HYV2_9EUGL</name>
<gene>
    <name evidence="2" type="ORF">EGYM00392_LOCUS6594</name>
</gene>
<reference evidence="2" key="1">
    <citation type="submission" date="2021-01" db="EMBL/GenBank/DDBJ databases">
        <authorList>
            <person name="Corre E."/>
            <person name="Pelletier E."/>
            <person name="Niang G."/>
            <person name="Scheremetjew M."/>
            <person name="Finn R."/>
            <person name="Kale V."/>
            <person name="Holt S."/>
            <person name="Cochrane G."/>
            <person name="Meng A."/>
            <person name="Brown T."/>
            <person name="Cohen L."/>
        </authorList>
    </citation>
    <scope>NUCLEOTIDE SEQUENCE</scope>
    <source>
        <strain evidence="2">NIES-381</strain>
    </source>
</reference>
<organism evidence="2">
    <name type="scientific">Eutreptiella gymnastica</name>
    <dbReference type="NCBI Taxonomy" id="73025"/>
    <lineage>
        <taxon>Eukaryota</taxon>
        <taxon>Discoba</taxon>
        <taxon>Euglenozoa</taxon>
        <taxon>Euglenida</taxon>
        <taxon>Spirocuta</taxon>
        <taxon>Euglenophyceae</taxon>
        <taxon>Eutreptiales</taxon>
        <taxon>Eutreptiaceae</taxon>
        <taxon>Eutreptiella</taxon>
    </lineage>
</organism>
<feature type="region of interest" description="Disordered" evidence="1">
    <location>
        <begin position="1"/>
        <end position="25"/>
    </location>
</feature>
<evidence type="ECO:0000256" key="1">
    <source>
        <dbReference type="SAM" id="MobiDB-lite"/>
    </source>
</evidence>
<dbReference type="EMBL" id="HBGA01016974">
    <property type="protein sequence ID" value="CAD8995538.1"/>
    <property type="molecule type" value="Transcribed_RNA"/>
</dbReference>
<dbReference type="AlphaFoldDB" id="A0A7S1HYV2"/>
<evidence type="ECO:0000313" key="2">
    <source>
        <dbReference type="EMBL" id="CAD8995538.1"/>
    </source>
</evidence>
<feature type="region of interest" description="Disordered" evidence="1">
    <location>
        <begin position="79"/>
        <end position="107"/>
    </location>
</feature>
<protein>
    <submittedName>
        <fullName evidence="2">Uncharacterized protein</fullName>
    </submittedName>
</protein>